<dbReference type="AlphaFoldDB" id="A0A8R7TVT7"/>
<dbReference type="Proteomes" id="UP000015106">
    <property type="component" value="Chromosome 6"/>
</dbReference>
<evidence type="ECO:0000259" key="1">
    <source>
        <dbReference type="Pfam" id="PF13456"/>
    </source>
</evidence>
<reference evidence="3" key="1">
    <citation type="journal article" date="2013" name="Nature">
        <title>Draft genome of the wheat A-genome progenitor Triticum urartu.</title>
        <authorList>
            <person name="Ling H.Q."/>
            <person name="Zhao S."/>
            <person name="Liu D."/>
            <person name="Wang J."/>
            <person name="Sun H."/>
            <person name="Zhang C."/>
            <person name="Fan H."/>
            <person name="Li D."/>
            <person name="Dong L."/>
            <person name="Tao Y."/>
            <person name="Gao C."/>
            <person name="Wu H."/>
            <person name="Li Y."/>
            <person name="Cui Y."/>
            <person name="Guo X."/>
            <person name="Zheng S."/>
            <person name="Wang B."/>
            <person name="Yu K."/>
            <person name="Liang Q."/>
            <person name="Yang W."/>
            <person name="Lou X."/>
            <person name="Chen J."/>
            <person name="Feng M."/>
            <person name="Jian J."/>
            <person name="Zhang X."/>
            <person name="Luo G."/>
            <person name="Jiang Y."/>
            <person name="Liu J."/>
            <person name="Wang Z."/>
            <person name="Sha Y."/>
            <person name="Zhang B."/>
            <person name="Wu H."/>
            <person name="Tang D."/>
            <person name="Shen Q."/>
            <person name="Xue P."/>
            <person name="Zou S."/>
            <person name="Wang X."/>
            <person name="Liu X."/>
            <person name="Wang F."/>
            <person name="Yang Y."/>
            <person name="An X."/>
            <person name="Dong Z."/>
            <person name="Zhang K."/>
            <person name="Zhang X."/>
            <person name="Luo M.C."/>
            <person name="Dvorak J."/>
            <person name="Tong Y."/>
            <person name="Wang J."/>
            <person name="Yang H."/>
            <person name="Li Z."/>
            <person name="Wang D."/>
            <person name="Zhang A."/>
            <person name="Wang J."/>
        </authorList>
    </citation>
    <scope>NUCLEOTIDE SEQUENCE</scope>
    <source>
        <strain evidence="3">cv. G1812</strain>
    </source>
</reference>
<dbReference type="InterPro" id="IPR053151">
    <property type="entry name" value="RNase_H-like"/>
</dbReference>
<name>A0A8R7TVT7_TRIUA</name>
<dbReference type="InterPro" id="IPR012337">
    <property type="entry name" value="RNaseH-like_sf"/>
</dbReference>
<reference evidence="2" key="2">
    <citation type="submission" date="2018-03" db="EMBL/GenBank/DDBJ databases">
        <title>The Triticum urartu genome reveals the dynamic nature of wheat genome evolution.</title>
        <authorList>
            <person name="Ling H."/>
            <person name="Ma B."/>
            <person name="Shi X."/>
            <person name="Liu H."/>
            <person name="Dong L."/>
            <person name="Sun H."/>
            <person name="Cao Y."/>
            <person name="Gao Q."/>
            <person name="Zheng S."/>
            <person name="Li Y."/>
            <person name="Yu Y."/>
            <person name="Du H."/>
            <person name="Qi M."/>
            <person name="Li Y."/>
            <person name="Yu H."/>
            <person name="Cui Y."/>
            <person name="Wang N."/>
            <person name="Chen C."/>
            <person name="Wu H."/>
            <person name="Zhao Y."/>
            <person name="Zhang J."/>
            <person name="Li Y."/>
            <person name="Zhou W."/>
            <person name="Zhang B."/>
            <person name="Hu W."/>
            <person name="Eijk M."/>
            <person name="Tang J."/>
            <person name="Witsenboer H."/>
            <person name="Zhao S."/>
            <person name="Li Z."/>
            <person name="Zhang A."/>
            <person name="Wang D."/>
            <person name="Liang C."/>
        </authorList>
    </citation>
    <scope>NUCLEOTIDE SEQUENCE [LARGE SCALE GENOMIC DNA]</scope>
    <source>
        <strain evidence="2">cv. G1812</strain>
    </source>
</reference>
<dbReference type="CDD" id="cd06222">
    <property type="entry name" value="RNase_H_like"/>
    <property type="match status" value="1"/>
</dbReference>
<evidence type="ECO:0000313" key="3">
    <source>
        <dbReference type="Proteomes" id="UP000015106"/>
    </source>
</evidence>
<feature type="domain" description="RNase H type-1" evidence="1">
    <location>
        <begin position="17"/>
        <end position="67"/>
    </location>
</feature>
<evidence type="ECO:0000313" key="2">
    <source>
        <dbReference type="EnsemblPlants" id="TuG1812G0300002367.01.T01"/>
    </source>
</evidence>
<protein>
    <recommendedName>
        <fullName evidence="1">RNase H type-1 domain-containing protein</fullName>
    </recommendedName>
</protein>
<dbReference type="GO" id="GO:0003676">
    <property type="term" value="F:nucleic acid binding"/>
    <property type="evidence" value="ECO:0007669"/>
    <property type="project" value="InterPro"/>
</dbReference>
<dbReference type="GO" id="GO:0004523">
    <property type="term" value="F:RNA-DNA hybrid ribonuclease activity"/>
    <property type="evidence" value="ECO:0007669"/>
    <property type="project" value="InterPro"/>
</dbReference>
<reference evidence="2" key="3">
    <citation type="submission" date="2022-06" db="UniProtKB">
        <authorList>
            <consortium name="EnsemblPlants"/>
        </authorList>
    </citation>
    <scope>IDENTIFICATION</scope>
</reference>
<sequence>PPQLSWVQPKPGWVKLNLDGSWGQDGDAGAGMILRNEGEVIFSACRHLHICRDALEAELCGCMEGLSL</sequence>
<proteinExistence type="predicted"/>
<dbReference type="PANTHER" id="PTHR47723:SF24">
    <property type="entry name" value="RNASE H TYPE-1 DOMAIN-CONTAINING PROTEIN"/>
    <property type="match status" value="1"/>
</dbReference>
<accession>A0A8R7TVT7</accession>
<dbReference type="PANTHER" id="PTHR47723">
    <property type="entry name" value="OS05G0353850 PROTEIN"/>
    <property type="match status" value="1"/>
</dbReference>
<dbReference type="Pfam" id="PF13456">
    <property type="entry name" value="RVT_3"/>
    <property type="match status" value="1"/>
</dbReference>
<dbReference type="SUPFAM" id="SSF53098">
    <property type="entry name" value="Ribonuclease H-like"/>
    <property type="match status" value="1"/>
</dbReference>
<dbReference type="Gramene" id="TuG1812G0300002367.01.T01">
    <property type="protein sequence ID" value="TuG1812G0300002367.01.T01"/>
    <property type="gene ID" value="TuG1812G0300002367.01"/>
</dbReference>
<keyword evidence="3" id="KW-1185">Reference proteome</keyword>
<organism evidence="2 3">
    <name type="scientific">Triticum urartu</name>
    <name type="common">Red wild einkorn</name>
    <name type="synonym">Crithodium urartu</name>
    <dbReference type="NCBI Taxonomy" id="4572"/>
    <lineage>
        <taxon>Eukaryota</taxon>
        <taxon>Viridiplantae</taxon>
        <taxon>Streptophyta</taxon>
        <taxon>Embryophyta</taxon>
        <taxon>Tracheophyta</taxon>
        <taxon>Spermatophyta</taxon>
        <taxon>Magnoliopsida</taxon>
        <taxon>Liliopsida</taxon>
        <taxon>Poales</taxon>
        <taxon>Poaceae</taxon>
        <taxon>BOP clade</taxon>
        <taxon>Pooideae</taxon>
        <taxon>Triticodae</taxon>
        <taxon>Triticeae</taxon>
        <taxon>Triticinae</taxon>
        <taxon>Triticum</taxon>
    </lineage>
</organism>
<dbReference type="InterPro" id="IPR044730">
    <property type="entry name" value="RNase_H-like_dom_plant"/>
</dbReference>
<dbReference type="EnsemblPlants" id="TuG1812G0300002367.01.T01">
    <property type="protein sequence ID" value="TuG1812G0300002367.01.T01"/>
    <property type="gene ID" value="TuG1812G0300002367.01"/>
</dbReference>
<dbReference type="InterPro" id="IPR002156">
    <property type="entry name" value="RNaseH_domain"/>
</dbReference>